<dbReference type="InterPro" id="IPR039424">
    <property type="entry name" value="SBP_5"/>
</dbReference>
<dbReference type="Gene3D" id="3.10.105.10">
    <property type="entry name" value="Dipeptide-binding Protein, Domain 3"/>
    <property type="match status" value="1"/>
</dbReference>
<evidence type="ECO:0000256" key="3">
    <source>
        <dbReference type="ARBA" id="ARBA00022729"/>
    </source>
</evidence>
<reference evidence="7" key="2">
    <citation type="submission" date="2020-09" db="EMBL/GenBank/DDBJ databases">
        <authorList>
            <person name="Sun Q."/>
            <person name="Zhou Y."/>
        </authorList>
    </citation>
    <scope>NUCLEOTIDE SEQUENCE</scope>
    <source>
        <strain evidence="7">CGMCC 1.15085</strain>
    </source>
</reference>
<evidence type="ECO:0000256" key="2">
    <source>
        <dbReference type="ARBA" id="ARBA00022448"/>
    </source>
</evidence>
<evidence type="ECO:0000313" key="7">
    <source>
        <dbReference type="EMBL" id="GGB24555.1"/>
    </source>
</evidence>
<dbReference type="SUPFAM" id="SSF53850">
    <property type="entry name" value="Periplasmic binding protein-like II"/>
    <property type="match status" value="1"/>
</dbReference>
<dbReference type="RefSeq" id="WP_188836176.1">
    <property type="nucleotide sequence ID" value="NZ_BMHI01000002.1"/>
</dbReference>
<dbReference type="GO" id="GO:1904680">
    <property type="term" value="F:peptide transmembrane transporter activity"/>
    <property type="evidence" value="ECO:0007669"/>
    <property type="project" value="TreeGrafter"/>
</dbReference>
<dbReference type="PANTHER" id="PTHR30290">
    <property type="entry name" value="PERIPLASMIC BINDING COMPONENT OF ABC TRANSPORTER"/>
    <property type="match status" value="1"/>
</dbReference>
<dbReference type="PIRSF" id="PIRSF002741">
    <property type="entry name" value="MppA"/>
    <property type="match status" value="1"/>
</dbReference>
<evidence type="ECO:0000256" key="1">
    <source>
        <dbReference type="ARBA" id="ARBA00005695"/>
    </source>
</evidence>
<proteinExistence type="inferred from homology"/>
<dbReference type="Gene3D" id="3.40.190.10">
    <property type="entry name" value="Periplasmic binding protein-like II"/>
    <property type="match status" value="1"/>
</dbReference>
<dbReference type="PROSITE" id="PS51257">
    <property type="entry name" value="PROKAR_LIPOPROTEIN"/>
    <property type="match status" value="1"/>
</dbReference>
<sequence>MGSTATRSVVRRTTAVLAASAISAVGLAACTNGGGAAGGSGGGGASDSLTMQFAGPPVSMDPAKAGNGGSAAFVSLAYDPLIYQTGEGKLVPDLATKWQYVGTGNKVFEFDLRHGVTFTDGAKLDAAAVVASMRYFLKAGGGLVGNVGSIDAVTAVDDDTVRITYKQPYPIAPESLTQFFGIGNIIGPKGLADPKSLLTSSDGTGQYVYDGAKSVSGNRYAYKRNPKYFAPSAQHFKNVSIRIIGDPNAVLSAARTGQVQFASGDPQTAAAAKKAGLTVQTAPFFNWSLMLADRKGTVLKPLADSRVRQAISLAFDRKTLASALGGRFASPSGQLVLPGIPGYVKGGGYDYDVAKAKKLLAAAGYPHGFKMTVLTQSLIDPNTKYSQAFANALNAIGIDVKLKVESTGIAQFAADSQSKKYPAVIFPTAGSTLYATSAQISSGLFNPFKSADTQVDHILATANAATGTKQEQLYEQANSRYADLAWVVPIMSTLNIHYLASDLKNVTSSTINPNPIPTGPTSELSWARK</sequence>
<dbReference type="EMBL" id="BMHI01000002">
    <property type="protein sequence ID" value="GGB24555.1"/>
    <property type="molecule type" value="Genomic_DNA"/>
</dbReference>
<comment type="caution">
    <text evidence="7">The sequence shown here is derived from an EMBL/GenBank/DDBJ whole genome shotgun (WGS) entry which is preliminary data.</text>
</comment>
<protein>
    <submittedName>
        <fullName evidence="7">ABC transporter substrate-binding protein</fullName>
    </submittedName>
</protein>
<dbReference type="InterPro" id="IPR000914">
    <property type="entry name" value="SBP_5_dom"/>
</dbReference>
<accession>A0A916WS27</accession>
<dbReference type="GO" id="GO:0042597">
    <property type="term" value="C:periplasmic space"/>
    <property type="evidence" value="ECO:0007669"/>
    <property type="project" value="UniProtKB-ARBA"/>
</dbReference>
<evidence type="ECO:0000256" key="4">
    <source>
        <dbReference type="SAM" id="MobiDB-lite"/>
    </source>
</evidence>
<gene>
    <name evidence="7" type="ORF">GCM10011492_13150</name>
</gene>
<evidence type="ECO:0000313" key="8">
    <source>
        <dbReference type="Proteomes" id="UP000636793"/>
    </source>
</evidence>
<organism evidence="7 8">
    <name type="scientific">Flexivirga endophytica</name>
    <dbReference type="NCBI Taxonomy" id="1849103"/>
    <lineage>
        <taxon>Bacteria</taxon>
        <taxon>Bacillati</taxon>
        <taxon>Actinomycetota</taxon>
        <taxon>Actinomycetes</taxon>
        <taxon>Micrococcales</taxon>
        <taxon>Dermacoccaceae</taxon>
        <taxon>Flexivirga</taxon>
    </lineage>
</organism>
<dbReference type="AlphaFoldDB" id="A0A916WS27"/>
<feature type="chain" id="PRO_5039277838" evidence="5">
    <location>
        <begin position="29"/>
        <end position="529"/>
    </location>
</feature>
<dbReference type="Proteomes" id="UP000636793">
    <property type="component" value="Unassembled WGS sequence"/>
</dbReference>
<dbReference type="InterPro" id="IPR030678">
    <property type="entry name" value="Peptide/Ni-bd"/>
</dbReference>
<feature type="signal peptide" evidence="5">
    <location>
        <begin position="1"/>
        <end position="28"/>
    </location>
</feature>
<keyword evidence="8" id="KW-1185">Reference proteome</keyword>
<name>A0A916WS27_9MICO</name>
<dbReference type="PANTHER" id="PTHR30290:SF9">
    <property type="entry name" value="OLIGOPEPTIDE-BINDING PROTEIN APPA"/>
    <property type="match status" value="1"/>
</dbReference>
<evidence type="ECO:0000256" key="5">
    <source>
        <dbReference type="SAM" id="SignalP"/>
    </source>
</evidence>
<reference evidence="7" key="1">
    <citation type="journal article" date="2014" name="Int. J. Syst. Evol. Microbiol.">
        <title>Complete genome sequence of Corynebacterium casei LMG S-19264T (=DSM 44701T), isolated from a smear-ripened cheese.</title>
        <authorList>
            <consortium name="US DOE Joint Genome Institute (JGI-PGF)"/>
            <person name="Walter F."/>
            <person name="Albersmeier A."/>
            <person name="Kalinowski J."/>
            <person name="Ruckert C."/>
        </authorList>
    </citation>
    <scope>NUCLEOTIDE SEQUENCE</scope>
    <source>
        <strain evidence="7">CGMCC 1.15085</strain>
    </source>
</reference>
<keyword evidence="3 5" id="KW-0732">Signal</keyword>
<dbReference type="GO" id="GO:0015833">
    <property type="term" value="P:peptide transport"/>
    <property type="evidence" value="ECO:0007669"/>
    <property type="project" value="TreeGrafter"/>
</dbReference>
<dbReference type="Pfam" id="PF00496">
    <property type="entry name" value="SBP_bac_5"/>
    <property type="match status" value="1"/>
</dbReference>
<comment type="similarity">
    <text evidence="1">Belongs to the bacterial solute-binding protein 5 family.</text>
</comment>
<keyword evidence="2" id="KW-0813">Transport</keyword>
<feature type="region of interest" description="Disordered" evidence="4">
    <location>
        <begin position="509"/>
        <end position="529"/>
    </location>
</feature>
<evidence type="ECO:0000259" key="6">
    <source>
        <dbReference type="Pfam" id="PF00496"/>
    </source>
</evidence>
<feature type="domain" description="Solute-binding protein family 5" evidence="6">
    <location>
        <begin position="89"/>
        <end position="432"/>
    </location>
</feature>
<dbReference type="GO" id="GO:0043190">
    <property type="term" value="C:ATP-binding cassette (ABC) transporter complex"/>
    <property type="evidence" value="ECO:0007669"/>
    <property type="project" value="InterPro"/>
</dbReference>